<feature type="transmembrane region" description="Helical" evidence="1">
    <location>
        <begin position="20"/>
        <end position="44"/>
    </location>
</feature>
<dbReference type="EMBL" id="CAJHIP010000057">
    <property type="protein sequence ID" value="CAD6494313.1"/>
    <property type="molecule type" value="Genomic_DNA"/>
</dbReference>
<name>A0A811TF36_9EURY</name>
<organism evidence="2 3">
    <name type="scientific">Candidatus Argoarchaeum ethanivorans</name>
    <dbReference type="NCBI Taxonomy" id="2608793"/>
    <lineage>
        <taxon>Archaea</taxon>
        <taxon>Methanobacteriati</taxon>
        <taxon>Methanobacteriota</taxon>
        <taxon>Stenosarchaea group</taxon>
        <taxon>Methanomicrobia</taxon>
        <taxon>Methanosarcinales</taxon>
        <taxon>Methanosarcinales incertae sedis</taxon>
        <taxon>GOM Arc I cluster</taxon>
        <taxon>Candidatus Argoarchaeum</taxon>
    </lineage>
</organism>
<evidence type="ECO:0000313" key="2">
    <source>
        <dbReference type="EMBL" id="CAD6494313.1"/>
    </source>
</evidence>
<evidence type="ECO:0000313" key="3">
    <source>
        <dbReference type="Proteomes" id="UP000603056"/>
    </source>
</evidence>
<dbReference type="AlphaFoldDB" id="A0A811TF36"/>
<keyword evidence="1" id="KW-0812">Transmembrane</keyword>
<keyword evidence="1" id="KW-1133">Transmembrane helix</keyword>
<protein>
    <submittedName>
        <fullName evidence="2">Uncharacterized protein</fullName>
    </submittedName>
</protein>
<proteinExistence type="predicted"/>
<reference evidence="2" key="1">
    <citation type="submission" date="2020-10" db="EMBL/GenBank/DDBJ databases">
        <authorList>
            <person name="Hahn C.J."/>
            <person name="Laso-Perez R."/>
            <person name="Vulcano F."/>
            <person name="Vaziourakis K.-M."/>
            <person name="Stokke R."/>
            <person name="Steen I.H."/>
            <person name="Teske A."/>
            <person name="Boetius A."/>
            <person name="Liebeke M."/>
            <person name="Amann R."/>
            <person name="Knittel K."/>
        </authorList>
    </citation>
    <scope>NUCLEOTIDE SEQUENCE</scope>
    <source>
        <strain evidence="2">Gfbio:e3339647-f889-4370-9287-4fb5cb688e4c:AG394J04_GoMArc1</strain>
    </source>
</reference>
<sequence>MKCTYPISKKLAVLRTILNAGVLLMLLLACVGMAARIVWTFATIQATVDVMKRRNIVTVYLGA</sequence>
<keyword evidence="1" id="KW-0472">Membrane</keyword>
<comment type="caution">
    <text evidence="2">The sequence shown here is derived from an EMBL/GenBank/DDBJ whole genome shotgun (WGS) entry which is preliminary data.</text>
</comment>
<dbReference type="PROSITE" id="PS51257">
    <property type="entry name" value="PROKAR_LIPOPROTEIN"/>
    <property type="match status" value="1"/>
</dbReference>
<accession>A0A811TF36</accession>
<dbReference type="Proteomes" id="UP000603056">
    <property type="component" value="Unassembled WGS sequence"/>
</dbReference>
<evidence type="ECO:0000256" key="1">
    <source>
        <dbReference type="SAM" id="Phobius"/>
    </source>
</evidence>
<gene>
    <name evidence="2" type="ORF">FFODKBPE_00669</name>
</gene>